<proteinExistence type="inferred from homology"/>
<evidence type="ECO:0000256" key="8">
    <source>
        <dbReference type="ARBA" id="ARBA00042721"/>
    </source>
</evidence>
<gene>
    <name evidence="9" type="ORF">V5799_004575</name>
</gene>
<evidence type="ECO:0000256" key="4">
    <source>
        <dbReference type="ARBA" id="ARBA00022980"/>
    </source>
</evidence>
<comment type="caution">
    <text evidence="9">The sequence shown here is derived from an EMBL/GenBank/DDBJ whole genome shotgun (WGS) entry which is preliminary data.</text>
</comment>
<evidence type="ECO:0000313" key="9">
    <source>
        <dbReference type="EMBL" id="KAK8757792.1"/>
    </source>
</evidence>
<evidence type="ECO:0000256" key="3">
    <source>
        <dbReference type="ARBA" id="ARBA00022946"/>
    </source>
</evidence>
<dbReference type="Pfam" id="PF10780">
    <property type="entry name" value="MRP_L53"/>
    <property type="match status" value="1"/>
</dbReference>
<sequence length="168" mass="18682">MLQKRTNAPLYYCFNLCRRLYGRGIHVCALSALCSPSVLTASTFFKAVHAVPIMSATVKALRTAIGQAVKALHLEPFKRVTVKFDPFHSNATPVRDFLHFLSAKQVRLTNPDCALKTEVVCDRSEPTIEITYSDGRRALIRCGHLTGLEVLQTAVRLAGERQSHDQIS</sequence>
<comment type="similarity">
    <text evidence="2">Belongs to the mitochondrion-specific ribosomal protein mL53 family.</text>
</comment>
<dbReference type="InterPro" id="IPR036249">
    <property type="entry name" value="Thioredoxin-like_sf"/>
</dbReference>
<organism evidence="9 10">
    <name type="scientific">Amblyomma americanum</name>
    <name type="common">Lone star tick</name>
    <dbReference type="NCBI Taxonomy" id="6943"/>
    <lineage>
        <taxon>Eukaryota</taxon>
        <taxon>Metazoa</taxon>
        <taxon>Ecdysozoa</taxon>
        <taxon>Arthropoda</taxon>
        <taxon>Chelicerata</taxon>
        <taxon>Arachnida</taxon>
        <taxon>Acari</taxon>
        <taxon>Parasitiformes</taxon>
        <taxon>Ixodida</taxon>
        <taxon>Ixodoidea</taxon>
        <taxon>Ixodidae</taxon>
        <taxon>Amblyomminae</taxon>
        <taxon>Amblyomma</taxon>
    </lineage>
</organism>
<dbReference type="PANTHER" id="PTHR33618">
    <property type="entry name" value="39S RIBOSOMAL PROTEIN L53, MITOCHONDRIAL"/>
    <property type="match status" value="1"/>
</dbReference>
<dbReference type="GO" id="GO:0005762">
    <property type="term" value="C:mitochondrial large ribosomal subunit"/>
    <property type="evidence" value="ECO:0007669"/>
    <property type="project" value="TreeGrafter"/>
</dbReference>
<evidence type="ECO:0000256" key="7">
    <source>
        <dbReference type="ARBA" id="ARBA00035180"/>
    </source>
</evidence>
<keyword evidence="6" id="KW-0687">Ribonucleoprotein</keyword>
<comment type="subcellular location">
    <subcellularLocation>
        <location evidence="1">Mitochondrion</location>
    </subcellularLocation>
</comment>
<dbReference type="EMBL" id="JARKHS020034805">
    <property type="protein sequence ID" value="KAK8757792.1"/>
    <property type="molecule type" value="Genomic_DNA"/>
</dbReference>
<dbReference type="AlphaFoldDB" id="A0AAQ4D5Q2"/>
<dbReference type="Gene3D" id="3.40.30.10">
    <property type="entry name" value="Glutaredoxin"/>
    <property type="match status" value="1"/>
</dbReference>
<evidence type="ECO:0000313" key="10">
    <source>
        <dbReference type="Proteomes" id="UP001321473"/>
    </source>
</evidence>
<reference evidence="9 10" key="1">
    <citation type="journal article" date="2023" name="Arcadia Sci">
        <title>De novo assembly of a long-read Amblyomma americanum tick genome.</title>
        <authorList>
            <person name="Chou S."/>
            <person name="Poskanzer K.E."/>
            <person name="Rollins M."/>
            <person name="Thuy-Boun P.S."/>
        </authorList>
    </citation>
    <scope>NUCLEOTIDE SEQUENCE [LARGE SCALE GENOMIC DNA]</scope>
    <source>
        <strain evidence="9">F_SG_1</strain>
        <tissue evidence="9">Salivary glands</tissue>
    </source>
</reference>
<evidence type="ECO:0000256" key="2">
    <source>
        <dbReference type="ARBA" id="ARBA00005557"/>
    </source>
</evidence>
<evidence type="ECO:0000256" key="6">
    <source>
        <dbReference type="ARBA" id="ARBA00023274"/>
    </source>
</evidence>
<keyword evidence="5" id="KW-0496">Mitochondrion</keyword>
<accession>A0AAQ4D5Q2</accession>
<name>A0AAQ4D5Q2_AMBAM</name>
<dbReference type="InterPro" id="IPR019716">
    <property type="entry name" value="Ribosomal_mL53"/>
</dbReference>
<evidence type="ECO:0000256" key="5">
    <source>
        <dbReference type="ARBA" id="ARBA00023128"/>
    </source>
</evidence>
<dbReference type="InterPro" id="IPR052473">
    <property type="entry name" value="mtLSU_mL53"/>
</dbReference>
<protein>
    <recommendedName>
        <fullName evidence="7">Large ribosomal subunit protein mL53</fullName>
    </recommendedName>
    <alternativeName>
        <fullName evidence="8">39S ribosomal protein L53, mitochondrial</fullName>
    </alternativeName>
</protein>
<keyword evidence="4" id="KW-0689">Ribosomal protein</keyword>
<dbReference type="Proteomes" id="UP001321473">
    <property type="component" value="Unassembled WGS sequence"/>
</dbReference>
<dbReference type="SUPFAM" id="SSF52833">
    <property type="entry name" value="Thioredoxin-like"/>
    <property type="match status" value="1"/>
</dbReference>
<dbReference type="PANTHER" id="PTHR33618:SF1">
    <property type="entry name" value="LARGE RIBOSOMAL SUBUNIT PROTEIN ML53"/>
    <property type="match status" value="1"/>
</dbReference>
<keyword evidence="3" id="KW-0809">Transit peptide</keyword>
<keyword evidence="10" id="KW-1185">Reference proteome</keyword>
<evidence type="ECO:0000256" key="1">
    <source>
        <dbReference type="ARBA" id="ARBA00004173"/>
    </source>
</evidence>